<comment type="caution">
    <text evidence="6">The sequence shown here is derived from an EMBL/GenBank/DDBJ whole genome shotgun (WGS) entry which is preliminary data.</text>
</comment>
<dbReference type="GO" id="GO:0005829">
    <property type="term" value="C:cytosol"/>
    <property type="evidence" value="ECO:0007669"/>
    <property type="project" value="TreeGrafter"/>
</dbReference>
<evidence type="ECO:0000256" key="1">
    <source>
        <dbReference type="ARBA" id="ARBA00022676"/>
    </source>
</evidence>
<evidence type="ECO:0000256" key="2">
    <source>
        <dbReference type="ARBA" id="ARBA00022679"/>
    </source>
</evidence>
<dbReference type="EMBL" id="WTYH01000001">
    <property type="protein sequence ID" value="MXO92419.1"/>
    <property type="molecule type" value="Genomic_DNA"/>
</dbReference>
<dbReference type="GO" id="GO:0019509">
    <property type="term" value="P:L-methionine salvage from methylthioadenosine"/>
    <property type="evidence" value="ECO:0007669"/>
    <property type="project" value="UniProtKB-UniRule"/>
</dbReference>
<dbReference type="InterPro" id="IPR000845">
    <property type="entry name" value="Nucleoside_phosphorylase_d"/>
</dbReference>
<protein>
    <recommendedName>
        <fullName evidence="4">S-methyl-5'-thioadenosine phosphorylase</fullName>
        <ecNumber evidence="4">2.4.2.28</ecNumber>
    </recommendedName>
    <alternativeName>
        <fullName evidence="4">5'-methylthioadenosine phosphorylase</fullName>
        <shortName evidence="4">MTA phosphorylase</shortName>
        <shortName evidence="4">MTAP</shortName>
    </alternativeName>
</protein>
<dbReference type="InterPro" id="IPR010044">
    <property type="entry name" value="MTAP"/>
</dbReference>
<feature type="binding site" evidence="4">
    <location>
        <begin position="231"/>
        <end position="233"/>
    </location>
    <ligand>
        <name>substrate</name>
    </ligand>
</feature>
<dbReference type="SUPFAM" id="SSF53167">
    <property type="entry name" value="Purine and uridine phosphorylases"/>
    <property type="match status" value="1"/>
</dbReference>
<dbReference type="Pfam" id="PF01048">
    <property type="entry name" value="PNP_UDP_1"/>
    <property type="match status" value="1"/>
</dbReference>
<comment type="pathway">
    <text evidence="4">Amino-acid biosynthesis; L-methionine biosynthesis via salvage pathway; S-methyl-5-thio-alpha-D-ribose 1-phosphate from S-methyl-5'-thioadenosine (phosphorylase route): step 1/1.</text>
</comment>
<dbReference type="OrthoDB" id="1523230at2"/>
<evidence type="ECO:0000259" key="5">
    <source>
        <dbReference type="Pfam" id="PF01048"/>
    </source>
</evidence>
<feature type="domain" description="Nucleoside phosphorylase" evidence="5">
    <location>
        <begin position="27"/>
        <end position="264"/>
    </location>
</feature>
<evidence type="ECO:0000313" key="7">
    <source>
        <dbReference type="Proteomes" id="UP000460626"/>
    </source>
</evidence>
<comment type="function">
    <text evidence="4">Catalyzes the reversible phosphorylation of S-methyl-5'-thioadenosine (MTA) to adenine and 5-methylthioribose-1-phosphate. Involved in the breakdown of MTA, a major by-product of polyamine biosynthesis. Responsible for the first step in the methionine salvage pathway after MTA has been generated from S-adenosylmethionine. Has broad substrate specificity with 6-aminopurine nucleosides as preferred substrates.</text>
</comment>
<reference evidence="6 7" key="1">
    <citation type="submission" date="2019-12" db="EMBL/GenBank/DDBJ databases">
        <title>Genomic-based taxomic classification of the family Erythrobacteraceae.</title>
        <authorList>
            <person name="Xu L."/>
        </authorList>
    </citation>
    <scope>NUCLEOTIDE SEQUENCE [LARGE SCALE GENOMIC DNA]</scope>
    <source>
        <strain evidence="6 7">RC4-10-4</strain>
    </source>
</reference>
<feature type="site" description="Important for substrate specificity" evidence="4">
    <location>
        <position position="244"/>
    </location>
</feature>
<feature type="binding site" evidence="4">
    <location>
        <position position="33"/>
    </location>
    <ligand>
        <name>phosphate</name>
        <dbReference type="ChEBI" id="CHEBI:43474"/>
    </ligand>
</feature>
<dbReference type="InterPro" id="IPR035994">
    <property type="entry name" value="Nucleoside_phosphorylase_sf"/>
</dbReference>
<dbReference type="AlphaFoldDB" id="A0A845A4A5"/>
<feature type="binding site" evidence="4">
    <location>
        <begin position="108"/>
        <end position="109"/>
    </location>
    <ligand>
        <name>phosphate</name>
        <dbReference type="ChEBI" id="CHEBI:43474"/>
    </ligand>
</feature>
<sequence length="317" mass="33822">MRAPRRRDPHAAEIGLRRVASTGEFHIGVIGGSGLYDPGALDDAQEIAVSSAFGEASGPVVTGRMGGRRFTFIARHGQGHRLSPSHVNYRANIDVLKRCGVTDVLAVSAIGSLREEYAPGDFVVVDQLIDRTAGVRERSFFGEGIVAHVPLADPVCPRLSAFAAAAADRAGARVHRGATYVAIEGPQFSTRAESLLYREWGAHVIGMTAMPEARLAREAELPYALVGMVTDYDCWRDAGADVDVAQILQTMAANADTARAMLAELGAASPAHRDASPIDRVLDTAIVTARDHWPVDAMARLDAVAGRLTGFFGQPQE</sequence>
<keyword evidence="1 4" id="KW-0328">Glycosyltransferase</keyword>
<organism evidence="6 7">
    <name type="scientific">Aurantiacibacter arachoides</name>
    <dbReference type="NCBI Taxonomy" id="1850444"/>
    <lineage>
        <taxon>Bacteria</taxon>
        <taxon>Pseudomonadati</taxon>
        <taxon>Pseudomonadota</taxon>
        <taxon>Alphaproteobacteria</taxon>
        <taxon>Sphingomonadales</taxon>
        <taxon>Erythrobacteraceae</taxon>
        <taxon>Aurantiacibacter</taxon>
    </lineage>
</organism>
<dbReference type="Gene3D" id="3.40.50.1580">
    <property type="entry name" value="Nucleoside phosphorylase domain"/>
    <property type="match status" value="1"/>
</dbReference>
<dbReference type="PANTHER" id="PTHR42679:SF2">
    <property type="entry name" value="S-METHYL-5'-THIOADENOSINE PHOSPHORYLASE"/>
    <property type="match status" value="1"/>
</dbReference>
<dbReference type="PANTHER" id="PTHR42679">
    <property type="entry name" value="S-METHYL-5'-THIOADENOSINE PHOSPHORYLASE"/>
    <property type="match status" value="1"/>
</dbReference>
<dbReference type="FunFam" id="3.40.50.1580:FF:000012">
    <property type="entry name" value="Probable 6-oxopurine nucleoside phosphorylase"/>
    <property type="match status" value="1"/>
</dbReference>
<dbReference type="NCBIfam" id="TIGR01694">
    <property type="entry name" value="MTAP"/>
    <property type="match status" value="1"/>
</dbReference>
<evidence type="ECO:0000256" key="4">
    <source>
        <dbReference type="HAMAP-Rule" id="MF_01963"/>
    </source>
</evidence>
<feature type="binding site" evidence="4">
    <location>
        <begin position="75"/>
        <end position="76"/>
    </location>
    <ligand>
        <name>phosphate</name>
        <dbReference type="ChEBI" id="CHEBI:43474"/>
    </ligand>
</feature>
<dbReference type="HAMAP" id="MF_01963">
    <property type="entry name" value="MTAP"/>
    <property type="match status" value="1"/>
</dbReference>
<dbReference type="Proteomes" id="UP000460626">
    <property type="component" value="Unassembled WGS sequence"/>
</dbReference>
<comment type="similarity">
    <text evidence="4">Belongs to the PNP/MTAP phosphorylase family. MTAP subfamily.</text>
</comment>
<dbReference type="InterPro" id="IPR018099">
    <property type="entry name" value="Purine_phosphorylase-2_CS"/>
</dbReference>
<feature type="binding site" evidence="4">
    <location>
        <position position="208"/>
    </location>
    <ligand>
        <name>phosphate</name>
        <dbReference type="ChEBI" id="CHEBI:43474"/>
    </ligand>
</feature>
<dbReference type="GO" id="GO:0017061">
    <property type="term" value="F:S-methyl-5-thioadenosine phosphorylase activity"/>
    <property type="evidence" value="ECO:0007669"/>
    <property type="project" value="UniProtKB-UniRule"/>
</dbReference>
<accession>A0A845A4A5</accession>
<gene>
    <name evidence="4 6" type="primary">mtnP</name>
    <name evidence="6" type="ORF">GRI62_02215</name>
</gene>
<keyword evidence="7" id="KW-1185">Reference proteome</keyword>
<proteinExistence type="inferred from homology"/>
<dbReference type="GO" id="GO:0006166">
    <property type="term" value="P:purine ribonucleoside salvage"/>
    <property type="evidence" value="ECO:0007669"/>
    <property type="project" value="UniProtKB-KW"/>
</dbReference>
<comment type="catalytic activity">
    <reaction evidence="4">
        <text>S-methyl-5'-thioadenosine + phosphate = 5-(methylsulfanyl)-alpha-D-ribose 1-phosphate + adenine</text>
        <dbReference type="Rhea" id="RHEA:11852"/>
        <dbReference type="ChEBI" id="CHEBI:16708"/>
        <dbReference type="ChEBI" id="CHEBI:17509"/>
        <dbReference type="ChEBI" id="CHEBI:43474"/>
        <dbReference type="ChEBI" id="CHEBI:58533"/>
        <dbReference type="EC" id="2.4.2.28"/>
    </reaction>
</comment>
<comment type="subunit">
    <text evidence="4">Homohexamer. Dimer of a homotrimer.</text>
</comment>
<dbReference type="CDD" id="cd09010">
    <property type="entry name" value="MTAP_SsMTAPII_like_MTIP"/>
    <property type="match status" value="1"/>
</dbReference>
<feature type="binding site" evidence="4">
    <location>
        <position position="207"/>
    </location>
    <ligand>
        <name>substrate</name>
    </ligand>
</feature>
<feature type="site" description="Important for substrate specificity" evidence="4">
    <location>
        <position position="189"/>
    </location>
</feature>
<keyword evidence="3 4" id="KW-0660">Purine salvage</keyword>
<name>A0A845A4A5_9SPHN</name>
<dbReference type="EC" id="2.4.2.28" evidence="4"/>
<evidence type="ECO:0000313" key="6">
    <source>
        <dbReference type="EMBL" id="MXO92419.1"/>
    </source>
</evidence>
<evidence type="ECO:0000256" key="3">
    <source>
        <dbReference type="ARBA" id="ARBA00022726"/>
    </source>
</evidence>
<dbReference type="PROSITE" id="PS01240">
    <property type="entry name" value="PNP_MTAP_2"/>
    <property type="match status" value="1"/>
</dbReference>
<keyword evidence="2 4" id="KW-0808">Transferase</keyword>
<dbReference type="UniPathway" id="UPA00904">
    <property type="reaction ID" value="UER00873"/>
</dbReference>